<dbReference type="STRING" id="1036808.A0A0C3EM60"/>
<dbReference type="Pfam" id="PF20149">
    <property type="entry name" value="DUF6532"/>
    <property type="match status" value="1"/>
</dbReference>
<reference evidence="4" key="2">
    <citation type="submission" date="2015-01" db="EMBL/GenBank/DDBJ databases">
        <title>Evolutionary Origins and Diversification of the Mycorrhizal Mutualists.</title>
        <authorList>
            <consortium name="DOE Joint Genome Institute"/>
            <consortium name="Mycorrhizal Genomics Consortium"/>
            <person name="Kohler A."/>
            <person name="Kuo A."/>
            <person name="Nagy L.G."/>
            <person name="Floudas D."/>
            <person name="Copeland A."/>
            <person name="Barry K.W."/>
            <person name="Cichocki N."/>
            <person name="Veneault-Fourrey C."/>
            <person name="LaButti K."/>
            <person name="Lindquist E.A."/>
            <person name="Lipzen A."/>
            <person name="Lundell T."/>
            <person name="Morin E."/>
            <person name="Murat C."/>
            <person name="Riley R."/>
            <person name="Ohm R."/>
            <person name="Sun H."/>
            <person name="Tunlid A."/>
            <person name="Henrissat B."/>
            <person name="Grigoriev I.V."/>
            <person name="Hibbett D.S."/>
            <person name="Martin F."/>
        </authorList>
    </citation>
    <scope>NUCLEOTIDE SEQUENCE [LARGE SCALE GENOMIC DNA]</scope>
    <source>
        <strain evidence="4">Foug A</strain>
    </source>
</reference>
<keyword evidence="4" id="KW-1185">Reference proteome</keyword>
<organism evidence="3 4">
    <name type="scientific">Scleroderma citrinum Foug A</name>
    <dbReference type="NCBI Taxonomy" id="1036808"/>
    <lineage>
        <taxon>Eukaryota</taxon>
        <taxon>Fungi</taxon>
        <taxon>Dikarya</taxon>
        <taxon>Basidiomycota</taxon>
        <taxon>Agaricomycotina</taxon>
        <taxon>Agaricomycetes</taxon>
        <taxon>Agaricomycetidae</taxon>
        <taxon>Boletales</taxon>
        <taxon>Sclerodermatineae</taxon>
        <taxon>Sclerodermataceae</taxon>
        <taxon>Scleroderma</taxon>
    </lineage>
</organism>
<dbReference type="Proteomes" id="UP000053989">
    <property type="component" value="Unassembled WGS sequence"/>
</dbReference>
<protein>
    <recommendedName>
        <fullName evidence="2">DUF6532 domain-containing protein</fullName>
    </recommendedName>
</protein>
<sequence>MDLQYVATETQATSLTESYAPQGPTGLSQWGHVTELTAAMPTSDPSISAPSTQVQWTLWALGRPQPYLLSRVREVFAFAPMRHEGDRGTALGIGVIRTGEEVFVTGSSGHAIQSQRSHNIVNEPPPPSPSLESTPDITASAKVIMYAEMIVKDIFPDQTLAKELACNSLQEVLDSVSASERQRWENDKTASEKVITQLEGLPTTLRKSFKRAARKVIITVYSLVPTSEQTSSGTAIRKFYKNKVTSLLEDFNFMYIPDLPEVFGNRVLLDLALVVLIPDYLDVQLSDEVVDGIFALSGAALFSALKEYETGKLKAVDFSKHLTGSIHAHIVEVIEDAVINDCIHFKNLRIKCLRATGSN</sequence>
<dbReference type="HOGENOM" id="CLU_047871_0_0_1"/>
<feature type="compositionally biased region" description="Polar residues" evidence="1">
    <location>
        <begin position="111"/>
        <end position="120"/>
    </location>
</feature>
<evidence type="ECO:0000259" key="2">
    <source>
        <dbReference type="Pfam" id="PF20149"/>
    </source>
</evidence>
<evidence type="ECO:0000313" key="3">
    <source>
        <dbReference type="EMBL" id="KIM69289.1"/>
    </source>
</evidence>
<proteinExistence type="predicted"/>
<dbReference type="InterPro" id="IPR045341">
    <property type="entry name" value="DUF6532"/>
</dbReference>
<reference evidence="3 4" key="1">
    <citation type="submission" date="2014-04" db="EMBL/GenBank/DDBJ databases">
        <authorList>
            <consortium name="DOE Joint Genome Institute"/>
            <person name="Kuo A."/>
            <person name="Kohler A."/>
            <person name="Nagy L.G."/>
            <person name="Floudas D."/>
            <person name="Copeland A."/>
            <person name="Barry K.W."/>
            <person name="Cichocki N."/>
            <person name="Veneault-Fourrey C."/>
            <person name="LaButti K."/>
            <person name="Lindquist E.A."/>
            <person name="Lipzen A."/>
            <person name="Lundell T."/>
            <person name="Morin E."/>
            <person name="Murat C."/>
            <person name="Sun H."/>
            <person name="Tunlid A."/>
            <person name="Henrissat B."/>
            <person name="Grigoriev I.V."/>
            <person name="Hibbett D.S."/>
            <person name="Martin F."/>
            <person name="Nordberg H.P."/>
            <person name="Cantor M.N."/>
            <person name="Hua S.X."/>
        </authorList>
    </citation>
    <scope>NUCLEOTIDE SEQUENCE [LARGE SCALE GENOMIC DNA]</scope>
    <source>
        <strain evidence="3 4">Foug A</strain>
    </source>
</reference>
<dbReference type="EMBL" id="KN822007">
    <property type="protein sequence ID" value="KIM69289.1"/>
    <property type="molecule type" value="Genomic_DNA"/>
</dbReference>
<dbReference type="AlphaFoldDB" id="A0A0C3EM60"/>
<dbReference type="InParanoid" id="A0A0C3EM60"/>
<gene>
    <name evidence="3" type="ORF">SCLCIDRAFT_19897</name>
</gene>
<name>A0A0C3EM60_9AGAM</name>
<feature type="region of interest" description="Disordered" evidence="1">
    <location>
        <begin position="111"/>
        <end position="135"/>
    </location>
</feature>
<dbReference type="OrthoDB" id="2683066at2759"/>
<evidence type="ECO:0000313" key="4">
    <source>
        <dbReference type="Proteomes" id="UP000053989"/>
    </source>
</evidence>
<accession>A0A0C3EM60</accession>
<evidence type="ECO:0000256" key="1">
    <source>
        <dbReference type="SAM" id="MobiDB-lite"/>
    </source>
</evidence>
<feature type="domain" description="DUF6532" evidence="2">
    <location>
        <begin position="141"/>
        <end position="336"/>
    </location>
</feature>